<dbReference type="GO" id="GO:0016491">
    <property type="term" value="F:oxidoreductase activity"/>
    <property type="evidence" value="ECO:0007669"/>
    <property type="project" value="UniProtKB-KW"/>
</dbReference>
<feature type="domain" description="Plastocyanin-like" evidence="6">
    <location>
        <begin position="196"/>
        <end position="375"/>
    </location>
</feature>
<accession>A0AAV2H4A0</accession>
<reference evidence="9 10" key="1">
    <citation type="submission" date="2024-04" db="EMBL/GenBank/DDBJ databases">
        <authorList>
            <consortium name="Genoscope - CEA"/>
            <person name="William W."/>
        </authorList>
    </citation>
    <scope>NUCLEOTIDE SEQUENCE [LARGE SCALE GENOMIC DNA]</scope>
</reference>
<dbReference type="InterPro" id="IPR011706">
    <property type="entry name" value="Cu-oxidase_C"/>
</dbReference>
<dbReference type="InterPro" id="IPR045087">
    <property type="entry name" value="Cu-oxidase_fam"/>
</dbReference>
<dbReference type="CDD" id="cd13858">
    <property type="entry name" value="CuRO_1_tcLCC2_insect_like"/>
    <property type="match status" value="1"/>
</dbReference>
<evidence type="ECO:0000256" key="4">
    <source>
        <dbReference type="ARBA" id="ARBA00023008"/>
    </source>
</evidence>
<dbReference type="CDD" id="cd13905">
    <property type="entry name" value="CuRO_3_tcLLC2_insect_like"/>
    <property type="match status" value="1"/>
</dbReference>
<dbReference type="GO" id="GO:0006826">
    <property type="term" value="P:iron ion transport"/>
    <property type="evidence" value="ECO:0007669"/>
    <property type="project" value="TreeGrafter"/>
</dbReference>
<dbReference type="GO" id="GO:0005507">
    <property type="term" value="F:copper ion binding"/>
    <property type="evidence" value="ECO:0007669"/>
    <property type="project" value="InterPro"/>
</dbReference>
<dbReference type="PROSITE" id="PS00080">
    <property type="entry name" value="MULTICOPPER_OXIDASE2"/>
    <property type="match status" value="1"/>
</dbReference>
<dbReference type="CDD" id="cd13884">
    <property type="entry name" value="CuRO_2_tcLCC_insect_like"/>
    <property type="match status" value="1"/>
</dbReference>
<dbReference type="InterPro" id="IPR033138">
    <property type="entry name" value="Cu_oxidase_CS"/>
</dbReference>
<feature type="chain" id="PRO_5044010600" description="Laccase" evidence="5">
    <location>
        <begin position="26"/>
        <end position="681"/>
    </location>
</feature>
<sequence>MKMTFRYRFLILLMSLVYNNPLVMTQCLQGHDTCEFWLEIDYRLTMNINRTGLFPKNGKLYTIVEEGQTSQEVPIEKVITADGWKNSRLVIAVNGSMPGPPLEVFQGQNIIVHVKNMLLSEAVTVHWHGLHQIRSPWMDGVGFITQCPILPGQEFTYKFKAYPKGTFWYHSHVGTQLSMGLVGAFIIKEKEPDKESFIMMLQDWNHDFDSNLSHEKMLMGNYVDGKRIKETTSLEGGIFSMFQFQSGLINGRGRYYYPSNYSSNYPSNSPYGVHNQAPLTKYNVTFNQTYRFHVIGAGNLYPFRLSIDDHPLTLVASDGYDLQPVVVESIIINPGERYDFFITTNQSVRNYWVRAVTLEVNVTHVAEAILSYSGSPEGDLSSVRRNCTLISRCLVVNCPFSHYPTNENIDCIHIGQLNATTDQDVPGEGGGVEIEDLFFNFGFPGPQQTTSINGRRFMFPHVSALTQPEEISTICDDDQCGEDKVCHCSYSVTLQYNKIYQMVLTNMGNGKGWAHPIHMHGHSFHVVKMGYPTYDQTTGMFLKENLDIDCRGNPDREKSYCNDATWANKSWGGNNVPGLNLGFTPRKDTIIIPTGGYVVLRIKADNPGVWLMHCHIELHSMDGMILMFNESFARQPTAPSDLFKCGDFFYKSRISNPNGFCTMGGKLQWIVFSSIFVTLVF</sequence>
<dbReference type="InterPro" id="IPR002355">
    <property type="entry name" value="Cu_oxidase_Cu_BS"/>
</dbReference>
<keyword evidence="3" id="KW-0560">Oxidoreductase</keyword>
<feature type="domain" description="Plastocyanin-like" evidence="8">
    <location>
        <begin position="87"/>
        <end position="191"/>
    </location>
</feature>
<dbReference type="Pfam" id="PF07732">
    <property type="entry name" value="Cu-oxidase_3"/>
    <property type="match status" value="1"/>
</dbReference>
<keyword evidence="4" id="KW-0186">Copper</keyword>
<dbReference type="InterPro" id="IPR008972">
    <property type="entry name" value="Cupredoxin"/>
</dbReference>
<dbReference type="Pfam" id="PF07731">
    <property type="entry name" value="Cu-oxidase_2"/>
    <property type="match status" value="1"/>
</dbReference>
<gene>
    <name evidence="9" type="ORF">GSLYS_00001236001</name>
</gene>
<dbReference type="GO" id="GO:0005886">
    <property type="term" value="C:plasma membrane"/>
    <property type="evidence" value="ECO:0007669"/>
    <property type="project" value="TreeGrafter"/>
</dbReference>
<proteinExistence type="inferred from homology"/>
<keyword evidence="5" id="KW-0732">Signal</keyword>
<dbReference type="Pfam" id="PF00394">
    <property type="entry name" value="Cu-oxidase"/>
    <property type="match status" value="1"/>
</dbReference>
<evidence type="ECO:0000259" key="6">
    <source>
        <dbReference type="Pfam" id="PF00394"/>
    </source>
</evidence>
<evidence type="ECO:0000256" key="1">
    <source>
        <dbReference type="ARBA" id="ARBA00010609"/>
    </source>
</evidence>
<feature type="domain" description="Plastocyanin-like" evidence="7">
    <location>
        <begin position="484"/>
        <end position="630"/>
    </location>
</feature>
<keyword evidence="2" id="KW-0479">Metal-binding</keyword>
<dbReference type="InterPro" id="IPR001117">
    <property type="entry name" value="Cu-oxidase_2nd"/>
</dbReference>
<dbReference type="PANTHER" id="PTHR11709">
    <property type="entry name" value="MULTI-COPPER OXIDASE"/>
    <property type="match status" value="1"/>
</dbReference>
<dbReference type="Gene3D" id="2.60.40.420">
    <property type="entry name" value="Cupredoxins - blue copper proteins"/>
    <property type="match status" value="3"/>
</dbReference>
<evidence type="ECO:0008006" key="11">
    <source>
        <dbReference type="Google" id="ProtNLM"/>
    </source>
</evidence>
<name>A0AAV2H4A0_LYMST</name>
<evidence type="ECO:0000313" key="9">
    <source>
        <dbReference type="EMBL" id="CAL1527059.1"/>
    </source>
</evidence>
<keyword evidence="10" id="KW-1185">Reference proteome</keyword>
<evidence type="ECO:0000259" key="8">
    <source>
        <dbReference type="Pfam" id="PF07732"/>
    </source>
</evidence>
<feature type="signal peptide" evidence="5">
    <location>
        <begin position="1"/>
        <end position="25"/>
    </location>
</feature>
<evidence type="ECO:0000259" key="7">
    <source>
        <dbReference type="Pfam" id="PF07731"/>
    </source>
</evidence>
<organism evidence="9 10">
    <name type="scientific">Lymnaea stagnalis</name>
    <name type="common">Great pond snail</name>
    <name type="synonym">Helix stagnalis</name>
    <dbReference type="NCBI Taxonomy" id="6523"/>
    <lineage>
        <taxon>Eukaryota</taxon>
        <taxon>Metazoa</taxon>
        <taxon>Spiralia</taxon>
        <taxon>Lophotrochozoa</taxon>
        <taxon>Mollusca</taxon>
        <taxon>Gastropoda</taxon>
        <taxon>Heterobranchia</taxon>
        <taxon>Euthyneura</taxon>
        <taxon>Panpulmonata</taxon>
        <taxon>Hygrophila</taxon>
        <taxon>Lymnaeoidea</taxon>
        <taxon>Lymnaeidae</taxon>
        <taxon>Lymnaea</taxon>
    </lineage>
</organism>
<protein>
    <recommendedName>
        <fullName evidence="11">Laccase</fullName>
    </recommendedName>
</protein>
<comment type="caution">
    <text evidence="9">The sequence shown here is derived from an EMBL/GenBank/DDBJ whole genome shotgun (WGS) entry which is preliminary data.</text>
</comment>
<dbReference type="SUPFAM" id="SSF49503">
    <property type="entry name" value="Cupredoxins"/>
    <property type="match status" value="3"/>
</dbReference>
<dbReference type="AlphaFoldDB" id="A0AAV2H4A0"/>
<dbReference type="PANTHER" id="PTHR11709:SF394">
    <property type="entry name" value="FI03373P-RELATED"/>
    <property type="match status" value="1"/>
</dbReference>
<dbReference type="FunFam" id="2.60.40.420:FF:000045">
    <property type="entry name" value="Laccase 2"/>
    <property type="match status" value="1"/>
</dbReference>
<dbReference type="EMBL" id="CAXITT010000012">
    <property type="protein sequence ID" value="CAL1527059.1"/>
    <property type="molecule type" value="Genomic_DNA"/>
</dbReference>
<evidence type="ECO:0000256" key="5">
    <source>
        <dbReference type="SAM" id="SignalP"/>
    </source>
</evidence>
<comment type="similarity">
    <text evidence="1">Belongs to the multicopper oxidase family.</text>
</comment>
<dbReference type="Proteomes" id="UP001497497">
    <property type="component" value="Unassembled WGS sequence"/>
</dbReference>
<dbReference type="PROSITE" id="PS00079">
    <property type="entry name" value="MULTICOPPER_OXIDASE1"/>
    <property type="match status" value="1"/>
</dbReference>
<dbReference type="InterPro" id="IPR011707">
    <property type="entry name" value="Cu-oxidase-like_N"/>
</dbReference>
<evidence type="ECO:0000256" key="3">
    <source>
        <dbReference type="ARBA" id="ARBA00023002"/>
    </source>
</evidence>
<evidence type="ECO:0000313" key="10">
    <source>
        <dbReference type="Proteomes" id="UP001497497"/>
    </source>
</evidence>
<evidence type="ECO:0000256" key="2">
    <source>
        <dbReference type="ARBA" id="ARBA00022723"/>
    </source>
</evidence>